<dbReference type="AlphaFoldDB" id="A0A4Z2I0U3"/>
<evidence type="ECO:0000256" key="1">
    <source>
        <dbReference type="SAM" id="MobiDB-lite"/>
    </source>
</evidence>
<evidence type="ECO:0000313" key="2">
    <source>
        <dbReference type="EMBL" id="TNN70852.1"/>
    </source>
</evidence>
<protein>
    <submittedName>
        <fullName evidence="2">Uncharacterized protein</fullName>
    </submittedName>
</protein>
<keyword evidence="3" id="KW-1185">Reference proteome</keyword>
<dbReference type="EMBL" id="SRLO01000158">
    <property type="protein sequence ID" value="TNN70852.1"/>
    <property type="molecule type" value="Genomic_DNA"/>
</dbReference>
<name>A0A4Z2I0U3_9TELE</name>
<reference evidence="2 3" key="1">
    <citation type="submission" date="2019-03" db="EMBL/GenBank/DDBJ databases">
        <title>First draft genome of Liparis tanakae, snailfish: a comprehensive survey of snailfish specific genes.</title>
        <authorList>
            <person name="Kim W."/>
            <person name="Song I."/>
            <person name="Jeong J.-H."/>
            <person name="Kim D."/>
            <person name="Kim S."/>
            <person name="Ryu S."/>
            <person name="Song J.Y."/>
            <person name="Lee S.K."/>
        </authorList>
    </citation>
    <scope>NUCLEOTIDE SEQUENCE [LARGE SCALE GENOMIC DNA]</scope>
    <source>
        <tissue evidence="2">Muscle</tissue>
    </source>
</reference>
<feature type="region of interest" description="Disordered" evidence="1">
    <location>
        <begin position="61"/>
        <end position="83"/>
    </location>
</feature>
<gene>
    <name evidence="2" type="ORF">EYF80_018986</name>
</gene>
<evidence type="ECO:0000313" key="3">
    <source>
        <dbReference type="Proteomes" id="UP000314294"/>
    </source>
</evidence>
<accession>A0A4Z2I0U3</accession>
<organism evidence="2 3">
    <name type="scientific">Liparis tanakae</name>
    <name type="common">Tanaka's snailfish</name>
    <dbReference type="NCBI Taxonomy" id="230148"/>
    <lineage>
        <taxon>Eukaryota</taxon>
        <taxon>Metazoa</taxon>
        <taxon>Chordata</taxon>
        <taxon>Craniata</taxon>
        <taxon>Vertebrata</taxon>
        <taxon>Euteleostomi</taxon>
        <taxon>Actinopterygii</taxon>
        <taxon>Neopterygii</taxon>
        <taxon>Teleostei</taxon>
        <taxon>Neoteleostei</taxon>
        <taxon>Acanthomorphata</taxon>
        <taxon>Eupercaria</taxon>
        <taxon>Perciformes</taxon>
        <taxon>Cottioidei</taxon>
        <taxon>Cottales</taxon>
        <taxon>Liparidae</taxon>
        <taxon>Liparis</taxon>
    </lineage>
</organism>
<comment type="caution">
    <text evidence="2">The sequence shown here is derived from an EMBL/GenBank/DDBJ whole genome shotgun (WGS) entry which is preliminary data.</text>
</comment>
<proteinExistence type="predicted"/>
<dbReference type="Proteomes" id="UP000314294">
    <property type="component" value="Unassembled WGS sequence"/>
</dbReference>
<sequence>MGPRASERFRVSTHDSNRLETHITYHWYWINSTELWQRESAENTPRVLGIQSTSMIRLRRNPSPRASVAADRARNKTNPVTRF</sequence>